<dbReference type="EMBL" id="CAEY01000114">
    <property type="status" value="NOT_ANNOTATED_CDS"/>
    <property type="molecule type" value="Genomic_DNA"/>
</dbReference>
<dbReference type="Proteomes" id="UP000015104">
    <property type="component" value="Unassembled WGS sequence"/>
</dbReference>
<dbReference type="HOGENOM" id="CLU_1621143_0_0_1"/>
<dbReference type="AlphaFoldDB" id="T1KIH3"/>
<reference evidence="3" key="1">
    <citation type="submission" date="2011-08" db="EMBL/GenBank/DDBJ databases">
        <authorList>
            <person name="Rombauts S."/>
        </authorList>
    </citation>
    <scope>NUCLEOTIDE SEQUENCE</scope>
    <source>
        <strain evidence="3">London</strain>
    </source>
</reference>
<proteinExistence type="predicted"/>
<dbReference type="EnsemblMetazoa" id="tetur12g01360.1">
    <property type="protein sequence ID" value="tetur12g01360.1"/>
    <property type="gene ID" value="tetur12g01360"/>
</dbReference>
<feature type="signal peptide" evidence="1">
    <location>
        <begin position="1"/>
        <end position="18"/>
    </location>
</feature>
<protein>
    <submittedName>
        <fullName evidence="2">Uncharacterized protein</fullName>
    </submittedName>
</protein>
<name>T1KIH3_TETUR</name>
<evidence type="ECO:0000256" key="1">
    <source>
        <dbReference type="SAM" id="SignalP"/>
    </source>
</evidence>
<evidence type="ECO:0000313" key="3">
    <source>
        <dbReference type="Proteomes" id="UP000015104"/>
    </source>
</evidence>
<keyword evidence="3" id="KW-1185">Reference proteome</keyword>
<accession>T1KIH3</accession>
<sequence>MAPFHMLTKLCFLSKVHCQTAFYRQGKTKPKQASQANKAPLVRKSVESASGSLVTENAYKVNVEVSHVCLQELRAFFSAKILQSSSEQGTFYGCEYKFKECDPAIPASNVLLAKAPKRDNKVHMNGKIVNNKVIEPASGIRKKIEPAIRGVYAKASKQAILVNV</sequence>
<feature type="chain" id="PRO_5004581392" evidence="1">
    <location>
        <begin position="19"/>
        <end position="164"/>
    </location>
</feature>
<evidence type="ECO:0000313" key="2">
    <source>
        <dbReference type="EnsemblMetazoa" id="tetur12g01360.1"/>
    </source>
</evidence>
<organism evidence="2 3">
    <name type="scientific">Tetranychus urticae</name>
    <name type="common">Two-spotted spider mite</name>
    <dbReference type="NCBI Taxonomy" id="32264"/>
    <lineage>
        <taxon>Eukaryota</taxon>
        <taxon>Metazoa</taxon>
        <taxon>Ecdysozoa</taxon>
        <taxon>Arthropoda</taxon>
        <taxon>Chelicerata</taxon>
        <taxon>Arachnida</taxon>
        <taxon>Acari</taxon>
        <taxon>Acariformes</taxon>
        <taxon>Trombidiformes</taxon>
        <taxon>Prostigmata</taxon>
        <taxon>Eleutherengona</taxon>
        <taxon>Raphignathae</taxon>
        <taxon>Tetranychoidea</taxon>
        <taxon>Tetranychidae</taxon>
        <taxon>Tetranychus</taxon>
    </lineage>
</organism>
<reference evidence="2" key="2">
    <citation type="submission" date="2015-06" db="UniProtKB">
        <authorList>
            <consortium name="EnsemblMetazoa"/>
        </authorList>
    </citation>
    <scope>IDENTIFICATION</scope>
</reference>
<keyword evidence="1" id="KW-0732">Signal</keyword>